<keyword evidence="5" id="KW-1185">Reference proteome</keyword>
<dbReference type="RefSeq" id="WP_179483426.1">
    <property type="nucleotide sequence ID" value="NZ_JACCFW010000001.1"/>
</dbReference>
<keyword evidence="1 4" id="KW-0808">Transferase</keyword>
<dbReference type="AlphaFoldDB" id="A0A853DFS1"/>
<organism evidence="4 5">
    <name type="scientific">Allobranchiibius huperziae</name>
    <dbReference type="NCBI Taxonomy" id="1874116"/>
    <lineage>
        <taxon>Bacteria</taxon>
        <taxon>Bacillati</taxon>
        <taxon>Actinomycetota</taxon>
        <taxon>Actinomycetes</taxon>
        <taxon>Micrococcales</taxon>
        <taxon>Dermacoccaceae</taxon>
        <taxon>Allobranchiibius</taxon>
    </lineage>
</organism>
<sequence length="157" mass="16992">MDTVTLDGRTYRFDRAVREDVPALVALLRDDVLGTGREAADLAPYDAAFGLVDADPAHHLLAVRDEDGQVVGTLQASVIPGLSRGGASRLQIEAVRVSSSMRGTGLGRAMFAWAHAWGRTRGAILAQLTTDASRTEAQRFYERLGYEASHIGMKRPL</sequence>
<dbReference type="Proteomes" id="UP000571817">
    <property type="component" value="Unassembled WGS sequence"/>
</dbReference>
<name>A0A853DFS1_9MICO</name>
<comment type="caution">
    <text evidence="4">The sequence shown here is derived from an EMBL/GenBank/DDBJ whole genome shotgun (WGS) entry which is preliminary data.</text>
</comment>
<protein>
    <submittedName>
        <fullName evidence="4">GNAT superfamily N-acetyltransferase</fullName>
    </submittedName>
</protein>
<evidence type="ECO:0000256" key="2">
    <source>
        <dbReference type="ARBA" id="ARBA00023315"/>
    </source>
</evidence>
<evidence type="ECO:0000256" key="1">
    <source>
        <dbReference type="ARBA" id="ARBA00022679"/>
    </source>
</evidence>
<dbReference type="InterPro" id="IPR016181">
    <property type="entry name" value="Acyl_CoA_acyltransferase"/>
</dbReference>
<accession>A0A853DFS1</accession>
<dbReference type="PROSITE" id="PS51186">
    <property type="entry name" value="GNAT"/>
    <property type="match status" value="1"/>
</dbReference>
<evidence type="ECO:0000259" key="3">
    <source>
        <dbReference type="PROSITE" id="PS51186"/>
    </source>
</evidence>
<keyword evidence="2" id="KW-0012">Acyltransferase</keyword>
<dbReference type="Pfam" id="PF00583">
    <property type="entry name" value="Acetyltransf_1"/>
    <property type="match status" value="1"/>
</dbReference>
<dbReference type="InterPro" id="IPR000182">
    <property type="entry name" value="GNAT_dom"/>
</dbReference>
<dbReference type="Gene3D" id="3.40.630.30">
    <property type="match status" value="1"/>
</dbReference>
<evidence type="ECO:0000313" key="5">
    <source>
        <dbReference type="Proteomes" id="UP000571817"/>
    </source>
</evidence>
<dbReference type="EMBL" id="JACCFW010000001">
    <property type="protein sequence ID" value="NYJ76362.1"/>
    <property type="molecule type" value="Genomic_DNA"/>
</dbReference>
<reference evidence="4 5" key="1">
    <citation type="submission" date="2020-07" db="EMBL/GenBank/DDBJ databases">
        <title>Sequencing the genomes of 1000 actinobacteria strains.</title>
        <authorList>
            <person name="Klenk H.-P."/>
        </authorList>
    </citation>
    <scope>NUCLEOTIDE SEQUENCE [LARGE SCALE GENOMIC DNA]</scope>
    <source>
        <strain evidence="4 5">DSM 29531</strain>
    </source>
</reference>
<gene>
    <name evidence="4" type="ORF">HNR15_003325</name>
</gene>
<dbReference type="PANTHER" id="PTHR43877">
    <property type="entry name" value="AMINOALKYLPHOSPHONATE N-ACETYLTRANSFERASE-RELATED-RELATED"/>
    <property type="match status" value="1"/>
</dbReference>
<dbReference type="SUPFAM" id="SSF55729">
    <property type="entry name" value="Acyl-CoA N-acyltransferases (Nat)"/>
    <property type="match status" value="1"/>
</dbReference>
<dbReference type="GO" id="GO:0016747">
    <property type="term" value="F:acyltransferase activity, transferring groups other than amino-acyl groups"/>
    <property type="evidence" value="ECO:0007669"/>
    <property type="project" value="InterPro"/>
</dbReference>
<evidence type="ECO:0000313" key="4">
    <source>
        <dbReference type="EMBL" id="NYJ76362.1"/>
    </source>
</evidence>
<proteinExistence type="predicted"/>
<dbReference type="InterPro" id="IPR050832">
    <property type="entry name" value="Bact_Acetyltransf"/>
</dbReference>
<feature type="domain" description="N-acetyltransferase" evidence="3">
    <location>
        <begin position="11"/>
        <end position="157"/>
    </location>
</feature>